<dbReference type="InterPro" id="IPR050801">
    <property type="entry name" value="Ca-Dep_Lectins_ImmuneDev"/>
</dbReference>
<dbReference type="Gene3D" id="3.10.100.10">
    <property type="entry name" value="Mannose-Binding Protein A, subunit A"/>
    <property type="match status" value="1"/>
</dbReference>
<dbReference type="EMBL" id="CAIIXF020000009">
    <property type="protein sequence ID" value="CAH1794963.1"/>
    <property type="molecule type" value="Genomic_DNA"/>
</dbReference>
<feature type="compositionally biased region" description="Gly residues" evidence="2">
    <location>
        <begin position="78"/>
        <end position="87"/>
    </location>
</feature>
<dbReference type="Gene3D" id="2.10.25.10">
    <property type="entry name" value="Laminin"/>
    <property type="match status" value="1"/>
</dbReference>
<gene>
    <name evidence="6" type="ORF">OFUS_LOCUS19571</name>
</gene>
<dbReference type="InterPro" id="IPR001304">
    <property type="entry name" value="C-type_lectin-like"/>
</dbReference>
<dbReference type="InterPro" id="IPR016186">
    <property type="entry name" value="C-type_lectin-like/link_sf"/>
</dbReference>
<evidence type="ECO:0000256" key="2">
    <source>
        <dbReference type="SAM" id="MobiDB-lite"/>
    </source>
</evidence>
<proteinExistence type="predicted"/>
<dbReference type="PROSITE" id="PS50026">
    <property type="entry name" value="EGF_3"/>
    <property type="match status" value="1"/>
</dbReference>
<keyword evidence="7" id="KW-1185">Reference proteome</keyword>
<feature type="compositionally biased region" description="Basic and acidic residues" evidence="2">
    <location>
        <begin position="65"/>
        <end position="77"/>
    </location>
</feature>
<feature type="signal peptide" evidence="3">
    <location>
        <begin position="1"/>
        <end position="20"/>
    </location>
</feature>
<evidence type="ECO:0000259" key="5">
    <source>
        <dbReference type="PROSITE" id="PS50041"/>
    </source>
</evidence>
<feature type="domain" description="EGF-like" evidence="4">
    <location>
        <begin position="107"/>
        <end position="150"/>
    </location>
</feature>
<dbReference type="Pfam" id="PF00059">
    <property type="entry name" value="Lectin_C"/>
    <property type="match status" value="1"/>
</dbReference>
<dbReference type="AlphaFoldDB" id="A0A8S4PMZ0"/>
<dbReference type="SMART" id="SM00034">
    <property type="entry name" value="CLECT"/>
    <property type="match status" value="1"/>
</dbReference>
<organism evidence="6 7">
    <name type="scientific">Owenia fusiformis</name>
    <name type="common">Polychaete worm</name>
    <dbReference type="NCBI Taxonomy" id="6347"/>
    <lineage>
        <taxon>Eukaryota</taxon>
        <taxon>Metazoa</taxon>
        <taxon>Spiralia</taxon>
        <taxon>Lophotrochozoa</taxon>
        <taxon>Annelida</taxon>
        <taxon>Polychaeta</taxon>
        <taxon>Sedentaria</taxon>
        <taxon>Canalipalpata</taxon>
        <taxon>Sabellida</taxon>
        <taxon>Oweniida</taxon>
        <taxon>Oweniidae</taxon>
        <taxon>Owenia</taxon>
    </lineage>
</organism>
<dbReference type="PROSITE" id="PS00022">
    <property type="entry name" value="EGF_1"/>
    <property type="match status" value="1"/>
</dbReference>
<sequence>MRLAIVLVLVLTIAIYYVECKKTAKRKAKNDQSVTTHRPKTTKDYETNGEPEETTKKRRKKNGKSPKDGKGPKDGKSPKGGKGGKGGKSTKTQSCHVMMDEYECKKQNYPCKVNPCLNGGTCEQVKYKSKGMKGIAKCICPEGYYGATCNKIKCSANCAKMGVICPGLVITAFLDTGNKRECASQYVQLKIVKSFTLSDDKKHCIRDCPEGTGMEGTNLYQHSDNCYKVYEQNATYAEAQGICEALGAGYHLTSVHDCDEHQFLDSVLAIRGIPNWWIGLARSDGEAGFTMWEDGSNVTYTYWVFEGPGDKNCVAIDHYKGYRFKTEDCDDVYSFVCKQGPPINPVDTEILNYFIYKSAK</sequence>
<dbReference type="SUPFAM" id="SSF57196">
    <property type="entry name" value="EGF/Laminin"/>
    <property type="match status" value="1"/>
</dbReference>
<dbReference type="PANTHER" id="PTHR22801:SF63">
    <property type="entry name" value="C-TYPE LECTIN DOMAIN-CONTAINING PROTEIN"/>
    <property type="match status" value="1"/>
</dbReference>
<dbReference type="InterPro" id="IPR000742">
    <property type="entry name" value="EGF"/>
</dbReference>
<evidence type="ECO:0000259" key="4">
    <source>
        <dbReference type="PROSITE" id="PS50026"/>
    </source>
</evidence>
<dbReference type="InterPro" id="IPR016187">
    <property type="entry name" value="CTDL_fold"/>
</dbReference>
<dbReference type="OrthoDB" id="6106643at2759"/>
<dbReference type="CDD" id="cd00037">
    <property type="entry name" value="CLECT"/>
    <property type="match status" value="1"/>
</dbReference>
<reference evidence="6" key="1">
    <citation type="submission" date="2022-03" db="EMBL/GenBank/DDBJ databases">
        <authorList>
            <person name="Martin C."/>
        </authorList>
    </citation>
    <scope>NUCLEOTIDE SEQUENCE</scope>
</reference>
<evidence type="ECO:0000256" key="3">
    <source>
        <dbReference type="SAM" id="SignalP"/>
    </source>
</evidence>
<dbReference type="SMART" id="SM00181">
    <property type="entry name" value="EGF"/>
    <property type="match status" value="1"/>
</dbReference>
<dbReference type="CDD" id="cd00054">
    <property type="entry name" value="EGF_CA"/>
    <property type="match status" value="1"/>
</dbReference>
<feature type="domain" description="C-type lectin" evidence="5">
    <location>
        <begin position="222"/>
        <end position="338"/>
    </location>
</feature>
<keyword evidence="1" id="KW-1015">Disulfide bond</keyword>
<keyword evidence="3" id="KW-0732">Signal</keyword>
<dbReference type="PANTHER" id="PTHR22801">
    <property type="entry name" value="LITHOSTATHINE"/>
    <property type="match status" value="1"/>
</dbReference>
<accession>A0A8S4PMZ0</accession>
<feature type="region of interest" description="Disordered" evidence="2">
    <location>
        <begin position="27"/>
        <end position="92"/>
    </location>
</feature>
<comment type="caution">
    <text evidence="6">The sequence shown here is derived from an EMBL/GenBank/DDBJ whole genome shotgun (WGS) entry which is preliminary data.</text>
</comment>
<evidence type="ECO:0000313" key="7">
    <source>
        <dbReference type="Proteomes" id="UP000749559"/>
    </source>
</evidence>
<dbReference type="PROSITE" id="PS50041">
    <property type="entry name" value="C_TYPE_LECTIN_2"/>
    <property type="match status" value="1"/>
</dbReference>
<keyword evidence="1" id="KW-0245">EGF-like domain</keyword>
<feature type="disulfide bond" evidence="1">
    <location>
        <begin position="140"/>
        <end position="149"/>
    </location>
</feature>
<name>A0A8S4PMZ0_OWEFU</name>
<evidence type="ECO:0000256" key="1">
    <source>
        <dbReference type="PROSITE-ProRule" id="PRU00076"/>
    </source>
</evidence>
<evidence type="ECO:0000313" key="6">
    <source>
        <dbReference type="EMBL" id="CAH1794963.1"/>
    </source>
</evidence>
<evidence type="ECO:0008006" key="8">
    <source>
        <dbReference type="Google" id="ProtNLM"/>
    </source>
</evidence>
<dbReference type="PROSITE" id="PS01186">
    <property type="entry name" value="EGF_2"/>
    <property type="match status" value="1"/>
</dbReference>
<dbReference type="Pfam" id="PF00008">
    <property type="entry name" value="EGF"/>
    <property type="match status" value="1"/>
</dbReference>
<comment type="caution">
    <text evidence="1">Lacks conserved residue(s) required for the propagation of feature annotation.</text>
</comment>
<protein>
    <recommendedName>
        <fullName evidence="8">C-type lectin</fullName>
    </recommendedName>
</protein>
<dbReference type="SUPFAM" id="SSF56436">
    <property type="entry name" value="C-type lectin-like"/>
    <property type="match status" value="1"/>
</dbReference>
<dbReference type="Proteomes" id="UP000749559">
    <property type="component" value="Unassembled WGS sequence"/>
</dbReference>
<feature type="chain" id="PRO_5035949397" description="C-type lectin" evidence="3">
    <location>
        <begin position="21"/>
        <end position="360"/>
    </location>
</feature>